<proteinExistence type="predicted"/>
<evidence type="ECO:0000313" key="2">
    <source>
        <dbReference type="Proteomes" id="UP000003781"/>
    </source>
</evidence>
<sequence length="40" mass="4760">MILAENYPNPILFIVFFNKLMLPIHSLFPIHSIENERLFS</sequence>
<name>A3IIC5_9CHRO</name>
<dbReference type="Proteomes" id="UP000003781">
    <property type="component" value="Unassembled WGS sequence"/>
</dbReference>
<protein>
    <submittedName>
        <fullName evidence="1">Uncharacterized protein</fullName>
    </submittedName>
</protein>
<evidence type="ECO:0000313" key="1">
    <source>
        <dbReference type="EMBL" id="EAZ93557.1"/>
    </source>
</evidence>
<reference evidence="1 2" key="1">
    <citation type="submission" date="2007-03" db="EMBL/GenBank/DDBJ databases">
        <authorList>
            <person name="Stal L."/>
            <person name="Ferriera S."/>
            <person name="Johnson J."/>
            <person name="Kravitz S."/>
            <person name="Beeson K."/>
            <person name="Sutton G."/>
            <person name="Rogers Y.-H."/>
            <person name="Friedman R."/>
            <person name="Frazier M."/>
            <person name="Venter J.C."/>
        </authorList>
    </citation>
    <scope>NUCLEOTIDE SEQUENCE [LARGE SCALE GENOMIC DNA]</scope>
    <source>
        <strain evidence="1 2">CCY0110</strain>
    </source>
</reference>
<comment type="caution">
    <text evidence="1">The sequence shown here is derived from an EMBL/GenBank/DDBJ whole genome shotgun (WGS) entry which is preliminary data.</text>
</comment>
<dbReference type="EMBL" id="AAXW01000002">
    <property type="protein sequence ID" value="EAZ93557.1"/>
    <property type="molecule type" value="Genomic_DNA"/>
</dbReference>
<dbReference type="AlphaFoldDB" id="A3IIC5"/>
<gene>
    <name evidence="1" type="ORF">CY0110_17217</name>
</gene>
<organism evidence="1 2">
    <name type="scientific">Crocosphaera chwakensis CCY0110</name>
    <dbReference type="NCBI Taxonomy" id="391612"/>
    <lineage>
        <taxon>Bacteria</taxon>
        <taxon>Bacillati</taxon>
        <taxon>Cyanobacteriota</taxon>
        <taxon>Cyanophyceae</taxon>
        <taxon>Oscillatoriophycideae</taxon>
        <taxon>Chroococcales</taxon>
        <taxon>Aphanothecaceae</taxon>
        <taxon>Crocosphaera</taxon>
        <taxon>Crocosphaera chwakensis</taxon>
    </lineage>
</organism>
<accession>A3IIC5</accession>
<keyword evidence="2" id="KW-1185">Reference proteome</keyword>